<dbReference type="Pfam" id="PF03062">
    <property type="entry name" value="MBOAT"/>
    <property type="match status" value="1"/>
</dbReference>
<name>A0A518BGD0_9BACT</name>
<keyword evidence="3 9" id="KW-1003">Cell membrane</keyword>
<feature type="transmembrane region" description="Helical" evidence="10">
    <location>
        <begin position="6"/>
        <end position="22"/>
    </location>
</feature>
<dbReference type="PIRSF" id="PIRSF016636">
    <property type="entry name" value="AlgI_DltB"/>
    <property type="match status" value="1"/>
</dbReference>
<dbReference type="InterPro" id="IPR028362">
    <property type="entry name" value="AlgI"/>
</dbReference>
<dbReference type="EC" id="2.3.1.-" evidence="11"/>
<proteinExistence type="inferred from homology"/>
<dbReference type="GO" id="GO:0005886">
    <property type="term" value="C:plasma membrane"/>
    <property type="evidence" value="ECO:0007669"/>
    <property type="project" value="UniProtKB-SubCell"/>
</dbReference>
<dbReference type="PANTHER" id="PTHR13285:SF23">
    <property type="entry name" value="TEICHOIC ACID D-ALANYLTRANSFERASE"/>
    <property type="match status" value="1"/>
</dbReference>
<dbReference type="PIRSF" id="PIRSF500217">
    <property type="entry name" value="AlgI"/>
    <property type="match status" value="1"/>
</dbReference>
<evidence type="ECO:0000313" key="12">
    <source>
        <dbReference type="Proteomes" id="UP000316921"/>
    </source>
</evidence>
<dbReference type="Proteomes" id="UP000316921">
    <property type="component" value="Chromosome"/>
</dbReference>
<sequence length="465" mass="52413">MLFDSYPFALFIAAVWTVYWLLSGTKHARIWWLLAASYFFYGWWDPRFLALIAASTLLDFVVGQALHGAQDQRRRRMLVGISLAGNLGALGFFKYWGFFTREAARMIESLGFEAHLPTLQVILPVGISFYTFQTLSYTLDIYRRQLEPERDFGRFALFVAFFPQLVAGPIVRARDFLPQMRTRPVLTAPAFESGLALFFWGLVKKVVIADYLGGTLVDDFWNDPTSYGGLASVLGIWAYALQIYGDFSGYSDCAIGLARMLGFELCENFDKPYCATSPRDFWRRWHISLSTWLRDYLYISLGGNRGGPWFTYRNLALTMLLGGLWHGASWMFVIWGAYQGLLLIVDRLVDLPEPKTGAGVWLRRAVMFQLVCLGWVFFRSATPSDAWAVLGSLFAPQGSSVIEPWVLVAMGFGFATHLAPRATVEALRSSFLGLPGLVKGAIYALVLGLILNASGLDRPFIYFQF</sequence>
<feature type="transmembrane region" description="Helical" evidence="10">
    <location>
        <begin position="29"/>
        <end position="44"/>
    </location>
</feature>
<feature type="transmembrane region" description="Helical" evidence="10">
    <location>
        <begin position="78"/>
        <end position="99"/>
    </location>
</feature>
<accession>A0A518BGD0</accession>
<feature type="transmembrane region" description="Helical" evidence="10">
    <location>
        <begin position="185"/>
        <end position="203"/>
    </location>
</feature>
<evidence type="ECO:0000256" key="7">
    <source>
        <dbReference type="ARBA" id="ARBA00023136"/>
    </source>
</evidence>
<gene>
    <name evidence="11" type="primary">patA_1</name>
    <name evidence="11" type="ORF">Pla133_10980</name>
</gene>
<dbReference type="GO" id="GO:0042121">
    <property type="term" value="P:alginic acid biosynthetic process"/>
    <property type="evidence" value="ECO:0007669"/>
    <property type="project" value="InterPro"/>
</dbReference>
<comment type="similarity">
    <text evidence="2 9">Belongs to the membrane-bound acyltransferase family.</text>
</comment>
<keyword evidence="7 9" id="KW-0472">Membrane</keyword>
<dbReference type="InterPro" id="IPR024194">
    <property type="entry name" value="Ac/AlaTfrase_AlgI/DltB"/>
</dbReference>
<dbReference type="AlphaFoldDB" id="A0A518BGD0"/>
<evidence type="ECO:0000313" key="11">
    <source>
        <dbReference type="EMBL" id="QDU66032.1"/>
    </source>
</evidence>
<dbReference type="KEGG" id="pbap:Pla133_10980"/>
<evidence type="ECO:0000256" key="3">
    <source>
        <dbReference type="ARBA" id="ARBA00022475"/>
    </source>
</evidence>
<dbReference type="GO" id="GO:0016746">
    <property type="term" value="F:acyltransferase activity"/>
    <property type="evidence" value="ECO:0007669"/>
    <property type="project" value="UniProtKB-KW"/>
</dbReference>
<evidence type="ECO:0000256" key="4">
    <source>
        <dbReference type="ARBA" id="ARBA00022679"/>
    </source>
</evidence>
<evidence type="ECO:0000256" key="10">
    <source>
        <dbReference type="SAM" id="Phobius"/>
    </source>
</evidence>
<keyword evidence="5 10" id="KW-0812">Transmembrane</keyword>
<reference evidence="11 12" key="1">
    <citation type="submission" date="2019-02" db="EMBL/GenBank/DDBJ databases">
        <title>Deep-cultivation of Planctomycetes and their phenomic and genomic characterization uncovers novel biology.</title>
        <authorList>
            <person name="Wiegand S."/>
            <person name="Jogler M."/>
            <person name="Boedeker C."/>
            <person name="Pinto D."/>
            <person name="Vollmers J."/>
            <person name="Rivas-Marin E."/>
            <person name="Kohn T."/>
            <person name="Peeters S.H."/>
            <person name="Heuer A."/>
            <person name="Rast P."/>
            <person name="Oberbeckmann S."/>
            <person name="Bunk B."/>
            <person name="Jeske O."/>
            <person name="Meyerdierks A."/>
            <person name="Storesund J.E."/>
            <person name="Kallscheuer N."/>
            <person name="Luecker S."/>
            <person name="Lage O.M."/>
            <person name="Pohl T."/>
            <person name="Merkel B.J."/>
            <person name="Hornburger P."/>
            <person name="Mueller R.-W."/>
            <person name="Bruemmer F."/>
            <person name="Labrenz M."/>
            <person name="Spormann A.M."/>
            <person name="Op den Camp H."/>
            <person name="Overmann J."/>
            <person name="Amann R."/>
            <person name="Jetten M.S.M."/>
            <person name="Mascher T."/>
            <person name="Medema M.H."/>
            <person name="Devos D.P."/>
            <person name="Kaster A.-K."/>
            <person name="Ovreas L."/>
            <person name="Rohde M."/>
            <person name="Galperin M.Y."/>
            <person name="Jogler C."/>
        </authorList>
    </citation>
    <scope>NUCLEOTIDE SEQUENCE [LARGE SCALE GENOMIC DNA]</scope>
    <source>
        <strain evidence="11 12">Pla133</strain>
    </source>
</reference>
<dbReference type="PANTHER" id="PTHR13285">
    <property type="entry name" value="ACYLTRANSFERASE"/>
    <property type="match status" value="1"/>
</dbReference>
<evidence type="ECO:0000256" key="5">
    <source>
        <dbReference type="ARBA" id="ARBA00022692"/>
    </source>
</evidence>
<keyword evidence="12" id="KW-1185">Reference proteome</keyword>
<dbReference type="InterPro" id="IPR051085">
    <property type="entry name" value="MB_O-acyltransferase"/>
</dbReference>
<keyword evidence="4 9" id="KW-0808">Transferase</keyword>
<comment type="subcellular location">
    <subcellularLocation>
        <location evidence="1">Cell membrane</location>
        <topology evidence="1">Multi-pass membrane protein</topology>
    </subcellularLocation>
</comment>
<feature type="transmembrane region" description="Helical" evidence="10">
    <location>
        <begin position="431"/>
        <end position="451"/>
    </location>
</feature>
<dbReference type="EMBL" id="CP036287">
    <property type="protein sequence ID" value="QDU66032.1"/>
    <property type="molecule type" value="Genomic_DNA"/>
</dbReference>
<feature type="transmembrane region" description="Helical" evidence="10">
    <location>
        <begin position="119"/>
        <end position="140"/>
    </location>
</feature>
<keyword evidence="8 9" id="KW-0012">Acyltransferase</keyword>
<feature type="transmembrane region" description="Helical" evidence="10">
    <location>
        <begin position="152"/>
        <end position="173"/>
    </location>
</feature>
<dbReference type="InterPro" id="IPR004299">
    <property type="entry name" value="MBOAT_fam"/>
</dbReference>
<evidence type="ECO:0000256" key="2">
    <source>
        <dbReference type="ARBA" id="ARBA00010323"/>
    </source>
</evidence>
<feature type="transmembrane region" description="Helical" evidence="10">
    <location>
        <begin position="315"/>
        <end position="338"/>
    </location>
</feature>
<dbReference type="RefSeq" id="WP_145063218.1">
    <property type="nucleotide sequence ID" value="NZ_CP036287.1"/>
</dbReference>
<protein>
    <submittedName>
        <fullName evidence="11">Peptidoglycan O-acetyltransferase</fullName>
        <ecNumber evidence="11">2.3.1.-</ecNumber>
    </submittedName>
</protein>
<evidence type="ECO:0000256" key="1">
    <source>
        <dbReference type="ARBA" id="ARBA00004651"/>
    </source>
</evidence>
<evidence type="ECO:0000256" key="6">
    <source>
        <dbReference type="ARBA" id="ARBA00022989"/>
    </source>
</evidence>
<evidence type="ECO:0000256" key="8">
    <source>
        <dbReference type="ARBA" id="ARBA00023315"/>
    </source>
</evidence>
<feature type="transmembrane region" description="Helical" evidence="10">
    <location>
        <begin position="50"/>
        <end position="66"/>
    </location>
</feature>
<evidence type="ECO:0000256" key="9">
    <source>
        <dbReference type="PIRNR" id="PIRNR016636"/>
    </source>
</evidence>
<keyword evidence="6 10" id="KW-1133">Transmembrane helix</keyword>
<feature type="transmembrane region" description="Helical" evidence="10">
    <location>
        <begin position="358"/>
        <end position="378"/>
    </location>
</feature>
<organism evidence="11 12">
    <name type="scientific">Engelhardtia mirabilis</name>
    <dbReference type="NCBI Taxonomy" id="2528011"/>
    <lineage>
        <taxon>Bacteria</taxon>
        <taxon>Pseudomonadati</taxon>
        <taxon>Planctomycetota</taxon>
        <taxon>Planctomycetia</taxon>
        <taxon>Planctomycetia incertae sedis</taxon>
        <taxon>Engelhardtia</taxon>
    </lineage>
</organism>